<evidence type="ECO:0000256" key="2">
    <source>
        <dbReference type="SAM" id="Phobius"/>
    </source>
</evidence>
<keyword evidence="2" id="KW-0812">Transmembrane</keyword>
<reference evidence="3" key="1">
    <citation type="submission" date="2022-02" db="EMBL/GenBank/DDBJ databases">
        <authorList>
            <person name="Henning P.M."/>
            <person name="McCubbin A.G."/>
            <person name="Shore J.S."/>
        </authorList>
    </citation>
    <scope>NUCLEOTIDE SEQUENCE</scope>
    <source>
        <strain evidence="3">F60SS</strain>
        <tissue evidence="3">Leaves</tissue>
    </source>
</reference>
<organism evidence="3 4">
    <name type="scientific">Turnera subulata</name>
    <dbReference type="NCBI Taxonomy" id="218843"/>
    <lineage>
        <taxon>Eukaryota</taxon>
        <taxon>Viridiplantae</taxon>
        <taxon>Streptophyta</taxon>
        <taxon>Embryophyta</taxon>
        <taxon>Tracheophyta</taxon>
        <taxon>Spermatophyta</taxon>
        <taxon>Magnoliopsida</taxon>
        <taxon>eudicotyledons</taxon>
        <taxon>Gunneridae</taxon>
        <taxon>Pentapetalae</taxon>
        <taxon>rosids</taxon>
        <taxon>fabids</taxon>
        <taxon>Malpighiales</taxon>
        <taxon>Passifloraceae</taxon>
        <taxon>Turnera</taxon>
    </lineage>
</organism>
<name>A0A9Q0FY25_9ROSI</name>
<sequence>MTKNRLGISRLLTPSSQFTNSKFQSLIFPLSFPSLALISQTLLFPFLLRRPANGAATRQGNHRRHSSRGKSCGASWGLDRRRGGVSTPLTQLPAKLRLIDDNMDESLSP</sequence>
<gene>
    <name evidence="3" type="ORF">Tsubulata_048092</name>
</gene>
<evidence type="ECO:0000256" key="1">
    <source>
        <dbReference type="SAM" id="MobiDB-lite"/>
    </source>
</evidence>
<dbReference type="AlphaFoldDB" id="A0A9Q0FY25"/>
<comment type="caution">
    <text evidence="3">The sequence shown here is derived from an EMBL/GenBank/DDBJ whole genome shotgun (WGS) entry which is preliminary data.</text>
</comment>
<keyword evidence="4" id="KW-1185">Reference proteome</keyword>
<dbReference type="EMBL" id="JAKUCV010003502">
    <property type="protein sequence ID" value="KAJ4838672.1"/>
    <property type="molecule type" value="Genomic_DNA"/>
</dbReference>
<keyword evidence="2" id="KW-0472">Membrane</keyword>
<feature type="transmembrane region" description="Helical" evidence="2">
    <location>
        <begin position="26"/>
        <end position="48"/>
    </location>
</feature>
<proteinExistence type="predicted"/>
<dbReference type="Proteomes" id="UP001141552">
    <property type="component" value="Unassembled WGS sequence"/>
</dbReference>
<accession>A0A9Q0FY25</accession>
<evidence type="ECO:0000313" key="4">
    <source>
        <dbReference type="Proteomes" id="UP001141552"/>
    </source>
</evidence>
<evidence type="ECO:0000313" key="3">
    <source>
        <dbReference type="EMBL" id="KAJ4838672.1"/>
    </source>
</evidence>
<keyword evidence="2" id="KW-1133">Transmembrane helix</keyword>
<protein>
    <submittedName>
        <fullName evidence="3">Uncharacterized protein</fullName>
    </submittedName>
</protein>
<feature type="region of interest" description="Disordered" evidence="1">
    <location>
        <begin position="54"/>
        <end position="79"/>
    </location>
</feature>
<reference evidence="3" key="2">
    <citation type="journal article" date="2023" name="Plants (Basel)">
        <title>Annotation of the Turnera subulata (Passifloraceae) Draft Genome Reveals the S-Locus Evolved after the Divergence of Turneroideae from Passifloroideae in a Stepwise Manner.</title>
        <authorList>
            <person name="Henning P.M."/>
            <person name="Roalson E.H."/>
            <person name="Mir W."/>
            <person name="McCubbin A.G."/>
            <person name="Shore J.S."/>
        </authorList>
    </citation>
    <scope>NUCLEOTIDE SEQUENCE</scope>
    <source>
        <strain evidence="3">F60SS</strain>
    </source>
</reference>